<evidence type="ECO:0000313" key="2">
    <source>
        <dbReference type="Proteomes" id="UP000076420"/>
    </source>
</evidence>
<dbReference type="RefSeq" id="XP_013085435.2">
    <property type="nucleotide sequence ID" value="XM_013229981.2"/>
</dbReference>
<dbReference type="KEGG" id="bgt:106070140"/>
<organism evidence="1 2">
    <name type="scientific">Biomphalaria glabrata</name>
    <name type="common">Bloodfluke planorb</name>
    <name type="synonym">Freshwater snail</name>
    <dbReference type="NCBI Taxonomy" id="6526"/>
    <lineage>
        <taxon>Eukaryota</taxon>
        <taxon>Metazoa</taxon>
        <taxon>Spiralia</taxon>
        <taxon>Lophotrochozoa</taxon>
        <taxon>Mollusca</taxon>
        <taxon>Gastropoda</taxon>
        <taxon>Heterobranchia</taxon>
        <taxon>Euthyneura</taxon>
        <taxon>Panpulmonata</taxon>
        <taxon>Hygrophila</taxon>
        <taxon>Lymnaeoidea</taxon>
        <taxon>Planorbidae</taxon>
        <taxon>Biomphalaria</taxon>
    </lineage>
</organism>
<dbReference type="InterPro" id="IPR009003">
    <property type="entry name" value="Peptidase_S1_PA"/>
</dbReference>
<gene>
    <name evidence="1" type="primary">106070140</name>
</gene>
<protein>
    <submittedName>
        <fullName evidence="1">Uncharacterized protein</fullName>
    </submittedName>
</protein>
<dbReference type="AlphaFoldDB" id="A0A2C9KRC7"/>
<sequence length="349" mass="40146">MSLATDKLEVNVPDSHKNKASNDFDRIFGNHETMVSDGSEADLHQEFYCCEKNPGHPDFIPVKTFSIEHIPQRHQDRDLYDFITSIADMTVRVDVKLTSQNRPMFWPRTDVKYPFYEMKDINAGKNRRLGSGRVSLVTKYVDGYDADGYKNLMSYNVCPCHTCRESVNASAVWWDIEILTATHVVFDDLEAAQTTCRLFYDDKDSPVVTIDGVCVGFQNIERDWCRLVCVTCDKELGDKLSQMKKRCNTLWKVVHPKYYDSKKDEHKLMFIVSHPHGRPKYVSIGQWEDRIHLKNFIFNGNQFSYKTSTCPGSSGATVYCLGYTGWWLFQLVHSGSKSELNYCSPGFVL</sequence>
<dbReference type="RefSeq" id="XP_013085436.2">
    <property type="nucleotide sequence ID" value="XM_013229982.2"/>
</dbReference>
<evidence type="ECO:0000313" key="1">
    <source>
        <dbReference type="EnsemblMetazoa" id="BGLB022633-PB"/>
    </source>
</evidence>
<proteinExistence type="predicted"/>
<dbReference type="VEuPathDB" id="VectorBase:BGLB022633"/>
<reference evidence="1" key="1">
    <citation type="submission" date="2020-05" db="UniProtKB">
        <authorList>
            <consortium name="EnsemblMetazoa"/>
        </authorList>
    </citation>
    <scope>IDENTIFICATION</scope>
    <source>
        <strain evidence="1">BB02</strain>
    </source>
</reference>
<dbReference type="Proteomes" id="UP000076420">
    <property type="component" value="Unassembled WGS sequence"/>
</dbReference>
<dbReference type="VEuPathDB" id="VectorBase:BGLAX_037389"/>
<dbReference type="EnsemblMetazoa" id="BGLB022633-RA">
    <property type="protein sequence ID" value="BGLB022633-PA"/>
    <property type="gene ID" value="BGLB022633"/>
</dbReference>
<name>A0A2C9KRC7_BIOGL</name>
<dbReference type="SUPFAM" id="SSF50494">
    <property type="entry name" value="Trypsin-like serine proteases"/>
    <property type="match status" value="1"/>
</dbReference>
<accession>A0A2C9KRC7</accession>
<dbReference type="EnsemblMetazoa" id="BGLB022633-RB">
    <property type="protein sequence ID" value="BGLB022633-PB"/>
    <property type="gene ID" value="BGLB022633"/>
</dbReference>